<evidence type="ECO:0000256" key="2">
    <source>
        <dbReference type="ARBA" id="ARBA00022692"/>
    </source>
</evidence>
<feature type="chain" id="PRO_5046088432" evidence="5">
    <location>
        <begin position="25"/>
        <end position="255"/>
    </location>
</feature>
<protein>
    <submittedName>
        <fullName evidence="6">Neutral zinc metallopeptidase</fullName>
    </submittedName>
</protein>
<reference evidence="6 7" key="1">
    <citation type="submission" date="2024-10" db="EMBL/GenBank/DDBJ databases">
        <title>The Natural Products Discovery Center: Release of the First 8490 Sequenced Strains for Exploring Actinobacteria Biosynthetic Diversity.</title>
        <authorList>
            <person name="Kalkreuter E."/>
            <person name="Kautsar S.A."/>
            <person name="Yang D."/>
            <person name="Bader C.D."/>
            <person name="Teijaro C.N."/>
            <person name="Fluegel L."/>
            <person name="Davis C.M."/>
            <person name="Simpson J.R."/>
            <person name="Lauterbach L."/>
            <person name="Steele A.D."/>
            <person name="Gui C."/>
            <person name="Meng S."/>
            <person name="Li G."/>
            <person name="Viehrig K."/>
            <person name="Ye F."/>
            <person name="Su P."/>
            <person name="Kiefer A.F."/>
            <person name="Nichols A."/>
            <person name="Cepeda A.J."/>
            <person name="Yan W."/>
            <person name="Fan B."/>
            <person name="Jiang Y."/>
            <person name="Adhikari A."/>
            <person name="Zheng C.-J."/>
            <person name="Schuster L."/>
            <person name="Cowan T.M."/>
            <person name="Smanski M.J."/>
            <person name="Chevrette M.G."/>
            <person name="De Carvalho L.P.S."/>
            <person name="Shen B."/>
        </authorList>
    </citation>
    <scope>NUCLEOTIDE SEQUENCE [LARGE SCALE GENOMIC DNA]</scope>
    <source>
        <strain evidence="6 7">NPDC050545</strain>
    </source>
</reference>
<evidence type="ECO:0000256" key="1">
    <source>
        <dbReference type="ARBA" id="ARBA00004167"/>
    </source>
</evidence>
<accession>A0ABW7YKW4</accession>
<gene>
    <name evidence="6" type="ORF">ACIBG2_04075</name>
</gene>
<proteinExistence type="predicted"/>
<dbReference type="Pfam" id="PF04228">
    <property type="entry name" value="Zn_peptidase"/>
    <property type="match status" value="1"/>
</dbReference>
<evidence type="ECO:0000256" key="5">
    <source>
        <dbReference type="SAM" id="SignalP"/>
    </source>
</evidence>
<keyword evidence="2" id="KW-0812">Transmembrane</keyword>
<evidence type="ECO:0000313" key="6">
    <source>
        <dbReference type="EMBL" id="MFI6496536.1"/>
    </source>
</evidence>
<keyword evidence="4" id="KW-0472">Membrane</keyword>
<dbReference type="Proteomes" id="UP001612741">
    <property type="component" value="Unassembled WGS sequence"/>
</dbReference>
<keyword evidence="7" id="KW-1185">Reference proteome</keyword>
<dbReference type="InterPro" id="IPR007343">
    <property type="entry name" value="Uncharacterised_pept_Zn_put"/>
</dbReference>
<comment type="subcellular location">
    <subcellularLocation>
        <location evidence="1">Membrane</location>
        <topology evidence="1">Single-pass membrane protein</topology>
    </subcellularLocation>
</comment>
<evidence type="ECO:0000256" key="3">
    <source>
        <dbReference type="ARBA" id="ARBA00022989"/>
    </source>
</evidence>
<keyword evidence="5" id="KW-0732">Signal</keyword>
<dbReference type="PANTHER" id="PTHR30168">
    <property type="entry name" value="PUTATIVE MEMBRANE PROTEIN YPFJ"/>
    <property type="match status" value="1"/>
</dbReference>
<keyword evidence="3" id="KW-1133">Transmembrane helix</keyword>
<comment type="caution">
    <text evidence="6">The sequence shown here is derived from an EMBL/GenBank/DDBJ whole genome shotgun (WGS) entry which is preliminary data.</text>
</comment>
<sequence length="255" mass="28239">MRTPILALISGALASVLFTGAAHAAAPAYSPVLTDNPIYKTGALELKECDEQPVTTGNLDDARVYLEFLLDCLNESWSRQLAKKNIPFSKPGFEVIAKPGARTACGRFPEAAQAIYCTKNKKITFLLDEGILEESFELFLMQVLAHEYGHHIQQLTGMLKVVDTVKGKSKNRILDESRRVELQAECMSGAFIGSVWNSLGRREFDFKYVVKVAEAGYDYKSHGKAKNIGWWLKHGFDAESPSACNTWTASKSRVA</sequence>
<feature type="signal peptide" evidence="5">
    <location>
        <begin position="1"/>
        <end position="24"/>
    </location>
</feature>
<dbReference type="EMBL" id="JBITGY010000001">
    <property type="protein sequence ID" value="MFI6496536.1"/>
    <property type="molecule type" value="Genomic_DNA"/>
</dbReference>
<dbReference type="RefSeq" id="WP_397078715.1">
    <property type="nucleotide sequence ID" value="NZ_JBITGY010000001.1"/>
</dbReference>
<evidence type="ECO:0000256" key="4">
    <source>
        <dbReference type="ARBA" id="ARBA00023136"/>
    </source>
</evidence>
<dbReference type="PANTHER" id="PTHR30168:SF0">
    <property type="entry name" value="INNER MEMBRANE PROTEIN"/>
    <property type="match status" value="1"/>
</dbReference>
<name>A0ABW7YKW4_9ACTN</name>
<evidence type="ECO:0000313" key="7">
    <source>
        <dbReference type="Proteomes" id="UP001612741"/>
    </source>
</evidence>
<organism evidence="6 7">
    <name type="scientific">Nonomuraea typhae</name>
    <dbReference type="NCBI Taxonomy" id="2603600"/>
    <lineage>
        <taxon>Bacteria</taxon>
        <taxon>Bacillati</taxon>
        <taxon>Actinomycetota</taxon>
        <taxon>Actinomycetes</taxon>
        <taxon>Streptosporangiales</taxon>
        <taxon>Streptosporangiaceae</taxon>
        <taxon>Nonomuraea</taxon>
    </lineage>
</organism>